<feature type="region of interest" description="Disordered" evidence="1">
    <location>
        <begin position="87"/>
        <end position="115"/>
    </location>
</feature>
<organism evidence="2">
    <name type="scientific">Solanum lycopersicum</name>
    <name type="common">Tomato</name>
    <name type="synonym">Lycopersicon esculentum</name>
    <dbReference type="NCBI Taxonomy" id="4081"/>
    <lineage>
        <taxon>Eukaryota</taxon>
        <taxon>Viridiplantae</taxon>
        <taxon>Streptophyta</taxon>
        <taxon>Embryophyta</taxon>
        <taxon>Tracheophyta</taxon>
        <taxon>Spermatophyta</taxon>
        <taxon>Magnoliopsida</taxon>
        <taxon>eudicotyledons</taxon>
        <taxon>Gunneridae</taxon>
        <taxon>Pentapetalae</taxon>
        <taxon>asterids</taxon>
        <taxon>lamiids</taxon>
        <taxon>Solanales</taxon>
        <taxon>Solanaceae</taxon>
        <taxon>Solanoideae</taxon>
        <taxon>Solaneae</taxon>
        <taxon>Solanum</taxon>
        <taxon>Solanum subgen. Lycopersicon</taxon>
    </lineage>
</organism>
<dbReference type="GeneID" id="101263287"/>
<dbReference type="InParanoid" id="A0A3Q7FEK8"/>
<feature type="compositionally biased region" description="Polar residues" evidence="1">
    <location>
        <begin position="98"/>
        <end position="109"/>
    </location>
</feature>
<dbReference type="PaxDb" id="4081-Solyc03g025160.2.1"/>
<proteinExistence type="predicted"/>
<dbReference type="InterPro" id="IPR039326">
    <property type="entry name" value="Patronus"/>
</dbReference>
<dbReference type="PANTHER" id="PTHR35125:SF2">
    <property type="entry name" value="PROTEIN PATRONUS 2-LIKE"/>
    <property type="match status" value="1"/>
</dbReference>
<reference evidence="2" key="2">
    <citation type="submission" date="2019-01" db="UniProtKB">
        <authorList>
            <consortium name="EnsemblPlants"/>
        </authorList>
    </citation>
    <scope>IDENTIFICATION</scope>
    <source>
        <strain evidence="2">cv. Heinz 1706</strain>
    </source>
</reference>
<feature type="region of interest" description="Disordered" evidence="1">
    <location>
        <begin position="26"/>
        <end position="58"/>
    </location>
</feature>
<sequence length="261" mass="28257">MAMLQDQNINIHFDGASLFGKNETSKALKKGGGLGGRKALNDISNSAKPSSLQASKKNSTSVISIGKDLNATKNKFIAGTKDNLAKVPDKGGRKALTDLTNSSKPSAKQGSKKGFDKKWSAAAAANIPTSIAEEQFLHDHKECIKAQRKVIDMDFFLKEVGLDNDIPVQPLASPHASKLSMKSMSLTYQLETPVKKHFEVDEMPELLMCDQDPQCDKMGTCGGDSSPSLGSPISPKLSYMSWKDVSDPCFTLTSSPDRQKY</sequence>
<reference evidence="2" key="1">
    <citation type="journal article" date="2012" name="Nature">
        <title>The tomato genome sequence provides insights into fleshy fruit evolution.</title>
        <authorList>
            <consortium name="Tomato Genome Consortium"/>
        </authorList>
    </citation>
    <scope>NUCLEOTIDE SEQUENCE [LARGE SCALE GENOMIC DNA]</scope>
    <source>
        <strain evidence="2">cv. Heinz 1706</strain>
    </source>
</reference>
<dbReference type="OrthoDB" id="1902316at2759"/>
<dbReference type="KEGG" id="sly:101263287"/>
<dbReference type="GO" id="GO:0007346">
    <property type="term" value="P:regulation of mitotic cell cycle"/>
    <property type="evidence" value="ECO:0007669"/>
    <property type="project" value="InterPro"/>
</dbReference>
<dbReference type="OMA" id="EMVHDAS"/>
<protein>
    <submittedName>
        <fullName evidence="2">Uncharacterized protein</fullName>
    </submittedName>
</protein>
<keyword evidence="3" id="KW-1185">Reference proteome</keyword>
<dbReference type="PANTHER" id="PTHR35125">
    <property type="entry name" value="NEURON NAVIGATOR 1-LIKE-RELATED"/>
    <property type="match status" value="1"/>
</dbReference>
<dbReference type="EnsemblPlants" id="Solyc03g025160.3.1">
    <property type="protein sequence ID" value="Solyc03g025160.3.1"/>
    <property type="gene ID" value="Solyc03g025160.3"/>
</dbReference>
<accession>A0A3Q7FEK8</accession>
<feature type="compositionally biased region" description="Basic and acidic residues" evidence="1">
    <location>
        <begin position="87"/>
        <end position="96"/>
    </location>
</feature>
<evidence type="ECO:0000256" key="1">
    <source>
        <dbReference type="SAM" id="MobiDB-lite"/>
    </source>
</evidence>
<name>A0A3Q7FEK8_SOLLC</name>
<dbReference type="AlphaFoldDB" id="A0A3Q7FEK8"/>
<evidence type="ECO:0000313" key="3">
    <source>
        <dbReference type="Proteomes" id="UP000004994"/>
    </source>
</evidence>
<evidence type="ECO:0000313" key="2">
    <source>
        <dbReference type="EnsemblPlants" id="Solyc03g025160.3.1"/>
    </source>
</evidence>
<dbReference type="Gramene" id="Solyc03g025160.3.1">
    <property type="protein sequence ID" value="Solyc03g025160.3.1"/>
    <property type="gene ID" value="Solyc03g025160.3"/>
</dbReference>
<feature type="compositionally biased region" description="Polar residues" evidence="1">
    <location>
        <begin position="42"/>
        <end position="58"/>
    </location>
</feature>
<dbReference type="Proteomes" id="UP000004994">
    <property type="component" value="Chromosome 3"/>
</dbReference>